<dbReference type="InterPro" id="IPR036259">
    <property type="entry name" value="MFS_trans_sf"/>
</dbReference>
<dbReference type="EMBL" id="PQSP01000005">
    <property type="protein sequence ID" value="RUS66428.1"/>
    <property type="molecule type" value="Genomic_DNA"/>
</dbReference>
<comment type="subcellular location">
    <subcellularLocation>
        <location evidence="1">Membrane</location>
        <topology evidence="1">Multi-pass membrane protein</topology>
    </subcellularLocation>
</comment>
<dbReference type="SUPFAM" id="SSF103473">
    <property type="entry name" value="MFS general substrate transporter"/>
    <property type="match status" value="1"/>
</dbReference>
<keyword evidence="3 6" id="KW-0812">Transmembrane</keyword>
<name>A0A433SCE6_9BURK</name>
<feature type="transmembrane region" description="Helical" evidence="6">
    <location>
        <begin position="54"/>
        <end position="72"/>
    </location>
</feature>
<feature type="transmembrane region" description="Helical" evidence="6">
    <location>
        <begin position="329"/>
        <end position="349"/>
    </location>
</feature>
<keyword evidence="2" id="KW-0813">Transport</keyword>
<dbReference type="PANTHER" id="PTHR12778">
    <property type="entry name" value="SOLUTE CARRIER FAMILY 33 ACETYL-COA TRANSPORTER -RELATED"/>
    <property type="match status" value="1"/>
</dbReference>
<dbReference type="Proteomes" id="UP000286947">
    <property type="component" value="Unassembled WGS sequence"/>
</dbReference>
<gene>
    <name evidence="7" type="ORF">CUZ56_02154</name>
</gene>
<evidence type="ECO:0000256" key="3">
    <source>
        <dbReference type="ARBA" id="ARBA00022692"/>
    </source>
</evidence>
<keyword evidence="5 6" id="KW-0472">Membrane</keyword>
<dbReference type="GO" id="GO:0016020">
    <property type="term" value="C:membrane"/>
    <property type="evidence" value="ECO:0007669"/>
    <property type="project" value="UniProtKB-SubCell"/>
</dbReference>
<dbReference type="Gene3D" id="1.20.1250.20">
    <property type="entry name" value="MFS general substrate transporter like domains"/>
    <property type="match status" value="2"/>
</dbReference>
<evidence type="ECO:0000313" key="7">
    <source>
        <dbReference type="EMBL" id="RUS66428.1"/>
    </source>
</evidence>
<keyword evidence="8" id="KW-1185">Reference proteome</keyword>
<comment type="caution">
    <text evidence="7">The sequence shown here is derived from an EMBL/GenBank/DDBJ whole genome shotgun (WGS) entry which is preliminary data.</text>
</comment>
<organism evidence="7 8">
    <name type="scientific">Saezia sanguinis</name>
    <dbReference type="NCBI Taxonomy" id="1965230"/>
    <lineage>
        <taxon>Bacteria</taxon>
        <taxon>Pseudomonadati</taxon>
        <taxon>Pseudomonadota</taxon>
        <taxon>Betaproteobacteria</taxon>
        <taxon>Burkholderiales</taxon>
        <taxon>Saeziaceae</taxon>
        <taxon>Saezia</taxon>
    </lineage>
</organism>
<reference evidence="7 8" key="1">
    <citation type="submission" date="2018-01" db="EMBL/GenBank/DDBJ databases">
        <title>Saezia sanguinis gen. nov., sp. nov., in the order Burkholderiales isolated from human blood.</title>
        <authorList>
            <person name="Medina-Pascual M.J."/>
            <person name="Valdezate S."/>
            <person name="Monzon S."/>
            <person name="Cuesta I."/>
            <person name="Carrasco G."/>
            <person name="Villalon P."/>
            <person name="Saez-Nieto J.A."/>
        </authorList>
    </citation>
    <scope>NUCLEOTIDE SEQUENCE [LARGE SCALE GENOMIC DNA]</scope>
    <source>
        <strain evidence="7 8">CNM695-12</strain>
    </source>
</reference>
<proteinExistence type="predicted"/>
<dbReference type="NCBIfam" id="TIGR00901">
    <property type="entry name" value="2A0125"/>
    <property type="match status" value="1"/>
</dbReference>
<dbReference type="PANTHER" id="PTHR12778:SF10">
    <property type="entry name" value="MAJOR FACILITATOR SUPERFAMILY DOMAIN-CONTAINING PROTEIN 3"/>
    <property type="match status" value="1"/>
</dbReference>
<feature type="transmembrane region" description="Helical" evidence="6">
    <location>
        <begin position="412"/>
        <end position="433"/>
    </location>
</feature>
<feature type="transmembrane region" description="Helical" evidence="6">
    <location>
        <begin position="304"/>
        <end position="323"/>
    </location>
</feature>
<feature type="transmembrane region" description="Helical" evidence="6">
    <location>
        <begin position="191"/>
        <end position="213"/>
    </location>
</feature>
<evidence type="ECO:0000256" key="5">
    <source>
        <dbReference type="ARBA" id="ARBA00023136"/>
    </source>
</evidence>
<feature type="transmembrane region" description="Helical" evidence="6">
    <location>
        <begin position="387"/>
        <end position="405"/>
    </location>
</feature>
<keyword evidence="4 6" id="KW-1133">Transmembrane helix</keyword>
<sequence length="477" mass="51968">MSEQQTKGWWQVWSVYLRPEALRMLFLGFSAGLPLLLVLGTLTLRLSEAGVSRASIGYLSWVALAYGFKWVWSPFVDRLPIPLLTSWLGRRRSWLLLAQAGIIAGLVGMALTDVQQGLGTLVGFALLVAFSSATQDIALDAYRIESAEKKVQAALSATYQAGYRLAMIWSGAGALWIAARVQQGTAGYDAYAWQVSYLVMAASVLVGVLTVLLSPEKVRVAPTPLPQDVLGHRLSMLERLALWVMSVVVAPFADFLHRYRWQAVIILALIAVYRISDIVMGVMSNPFYNEMGYTKEQIAAVSKVFGLIMTLVGTFIGGVMVMRAGVFRILMLGAALSAATNLLFAWLAWHGDGLQVLDINLTLWGLHLAVEGKVVALVAVISMDNLSGGIASAAFIGYLSSLTSIQFSATQYALFSSLMMLIPKFIGGFSGVFVDRFQYPTFFVCTALLGLPVLALVWLASRVHEQSKPVLVQKAPD</sequence>
<dbReference type="RefSeq" id="WP_239442386.1">
    <property type="nucleotide sequence ID" value="NZ_PQSP01000005.1"/>
</dbReference>
<evidence type="ECO:0000256" key="2">
    <source>
        <dbReference type="ARBA" id="ARBA00022448"/>
    </source>
</evidence>
<feature type="transmembrane region" description="Helical" evidence="6">
    <location>
        <begin position="93"/>
        <end position="112"/>
    </location>
</feature>
<protein>
    <recommendedName>
        <fullName evidence="9">Major facilitator superfamily (MFS) profile domain-containing protein</fullName>
    </recommendedName>
</protein>
<feature type="transmembrane region" description="Helical" evidence="6">
    <location>
        <begin position="118"/>
        <end position="140"/>
    </location>
</feature>
<feature type="transmembrane region" description="Helical" evidence="6">
    <location>
        <begin position="161"/>
        <end position="179"/>
    </location>
</feature>
<evidence type="ECO:0000256" key="1">
    <source>
        <dbReference type="ARBA" id="ARBA00004141"/>
    </source>
</evidence>
<dbReference type="InterPro" id="IPR004752">
    <property type="entry name" value="AmpG_permease/AT-1"/>
</dbReference>
<feature type="transmembrane region" description="Helical" evidence="6">
    <location>
        <begin position="259"/>
        <end position="283"/>
    </location>
</feature>
<evidence type="ECO:0000256" key="4">
    <source>
        <dbReference type="ARBA" id="ARBA00022989"/>
    </source>
</evidence>
<evidence type="ECO:0000313" key="8">
    <source>
        <dbReference type="Proteomes" id="UP000286947"/>
    </source>
</evidence>
<evidence type="ECO:0008006" key="9">
    <source>
        <dbReference type="Google" id="ProtNLM"/>
    </source>
</evidence>
<dbReference type="AlphaFoldDB" id="A0A433SCE6"/>
<evidence type="ECO:0000256" key="6">
    <source>
        <dbReference type="SAM" id="Phobius"/>
    </source>
</evidence>
<feature type="transmembrane region" description="Helical" evidence="6">
    <location>
        <begin position="439"/>
        <end position="459"/>
    </location>
</feature>
<accession>A0A433SCE6</accession>
<feature type="transmembrane region" description="Helical" evidence="6">
    <location>
        <begin position="21"/>
        <end position="42"/>
    </location>
</feature>